<keyword evidence="3" id="KW-1185">Reference proteome</keyword>
<organism evidence="2 3">
    <name type="scientific">Gymnopilus junonius</name>
    <name type="common">Spectacular rustgill mushroom</name>
    <name type="synonym">Gymnopilus spectabilis subsp. junonius</name>
    <dbReference type="NCBI Taxonomy" id="109634"/>
    <lineage>
        <taxon>Eukaryota</taxon>
        <taxon>Fungi</taxon>
        <taxon>Dikarya</taxon>
        <taxon>Basidiomycota</taxon>
        <taxon>Agaricomycotina</taxon>
        <taxon>Agaricomycetes</taxon>
        <taxon>Agaricomycetidae</taxon>
        <taxon>Agaricales</taxon>
        <taxon>Agaricineae</taxon>
        <taxon>Hymenogastraceae</taxon>
        <taxon>Gymnopilus</taxon>
    </lineage>
</organism>
<evidence type="ECO:0000256" key="1">
    <source>
        <dbReference type="SAM" id="Coils"/>
    </source>
</evidence>
<dbReference type="Proteomes" id="UP000724874">
    <property type="component" value="Unassembled WGS sequence"/>
</dbReference>
<comment type="caution">
    <text evidence="2">The sequence shown here is derived from an EMBL/GenBank/DDBJ whole genome shotgun (WGS) entry which is preliminary data.</text>
</comment>
<dbReference type="InterPro" id="IPR032675">
    <property type="entry name" value="LRR_dom_sf"/>
</dbReference>
<evidence type="ECO:0000313" key="2">
    <source>
        <dbReference type="EMBL" id="KAF8910535.1"/>
    </source>
</evidence>
<dbReference type="AlphaFoldDB" id="A0A9P5NW05"/>
<reference evidence="2" key="1">
    <citation type="submission" date="2020-11" db="EMBL/GenBank/DDBJ databases">
        <authorList>
            <consortium name="DOE Joint Genome Institute"/>
            <person name="Ahrendt S."/>
            <person name="Riley R."/>
            <person name="Andreopoulos W."/>
            <person name="LaButti K."/>
            <person name="Pangilinan J."/>
            <person name="Ruiz-duenas F.J."/>
            <person name="Barrasa J.M."/>
            <person name="Sanchez-Garcia M."/>
            <person name="Camarero S."/>
            <person name="Miyauchi S."/>
            <person name="Serrano A."/>
            <person name="Linde D."/>
            <person name="Babiker R."/>
            <person name="Drula E."/>
            <person name="Ayuso-Fernandez I."/>
            <person name="Pacheco R."/>
            <person name="Padilla G."/>
            <person name="Ferreira P."/>
            <person name="Barriuso J."/>
            <person name="Kellner H."/>
            <person name="Castanera R."/>
            <person name="Alfaro M."/>
            <person name="Ramirez L."/>
            <person name="Pisabarro A.G."/>
            <person name="Kuo A."/>
            <person name="Tritt A."/>
            <person name="Lipzen A."/>
            <person name="He G."/>
            <person name="Yan M."/>
            <person name="Ng V."/>
            <person name="Cullen D."/>
            <person name="Martin F."/>
            <person name="Rosso M.-N."/>
            <person name="Henrissat B."/>
            <person name="Hibbett D."/>
            <person name="Martinez A.T."/>
            <person name="Grigoriev I.V."/>
        </authorList>
    </citation>
    <scope>NUCLEOTIDE SEQUENCE</scope>
    <source>
        <strain evidence="2">AH 44721</strain>
    </source>
</reference>
<protein>
    <recommendedName>
        <fullName evidence="4">F-box domain-containing protein</fullName>
    </recommendedName>
</protein>
<proteinExistence type="predicted"/>
<dbReference type="EMBL" id="JADNYJ010000006">
    <property type="protein sequence ID" value="KAF8910535.1"/>
    <property type="molecule type" value="Genomic_DNA"/>
</dbReference>
<dbReference type="OrthoDB" id="3253362at2759"/>
<gene>
    <name evidence="2" type="ORF">CPB84DRAFT_1842536</name>
</gene>
<keyword evidence="1" id="KW-0175">Coiled coil</keyword>
<evidence type="ECO:0000313" key="3">
    <source>
        <dbReference type="Proteomes" id="UP000724874"/>
    </source>
</evidence>
<name>A0A9P5NW05_GYMJU</name>
<feature type="coiled-coil region" evidence="1">
    <location>
        <begin position="18"/>
        <end position="45"/>
    </location>
</feature>
<dbReference type="Gene3D" id="3.80.10.10">
    <property type="entry name" value="Ribonuclease Inhibitor"/>
    <property type="match status" value="1"/>
</dbReference>
<accession>A0A9P5NW05</accession>
<sequence>MSQDTNRQTSLMDPSHYHERLKGKIKHLRAEVNKMTKLCNDLRSSPPLPLNRAYEALNVRLRQSIKELCALQEAILYQEKQLQVLEVEFSDLKVWEGPSVTEHVQNLQARIDSTGQTLSNMQFDLVAKHSIIDEIENSLSPIRILPMDILTEIFDYFKETRLSASSGIPPLLYITNVCSSWRSTAINKSGLWASIRITLEEGQMNDGWASLVSLWLERSRDVPFSFSIKDLTGSNQGLPISSVSFRILDLLRVHSHRWKDVKFYNAANISWCLKAFLDLHSHVPFALLESITVMSHTVDDIQVRRLLDMLTKAPRLRSITWGGQFSEFDTFKLPWSLLTKLDIRDNNVSAKQLLNVLSKSGQLKIACVQLVAEKAGFDNDLYHIAHQNLQTLHLQYTGDLKSFFDFVAFPKLGKLEIAKMNALPRTAPSALWPQESFISFLQRSRCEIRAFDLSSSEASDVEILAILKHMSPSLTRLNVTDRRMRGCITDEIIKPLTYPPSASGSPTRKVVPASKTQNLGAGSHLHDCASSITAISEYTENGKEREDASSTLCPNLRHIDLWGCVSTDGVLADMVTSRRNPPVGKEYSNLRNLLSGSFTVKRRLPQDATRLADVRGGRIFYHTVPDIFDV</sequence>
<dbReference type="SUPFAM" id="SSF52047">
    <property type="entry name" value="RNI-like"/>
    <property type="match status" value="1"/>
</dbReference>
<evidence type="ECO:0008006" key="4">
    <source>
        <dbReference type="Google" id="ProtNLM"/>
    </source>
</evidence>